<dbReference type="GO" id="GO:0006313">
    <property type="term" value="P:DNA transposition"/>
    <property type="evidence" value="ECO:0007669"/>
    <property type="project" value="InterPro"/>
</dbReference>
<evidence type="ECO:0000313" key="2">
    <source>
        <dbReference type="EMBL" id="AJQ95602.1"/>
    </source>
</evidence>
<dbReference type="PATRIC" id="fig|1445510.3.peg.3531"/>
<dbReference type="GO" id="GO:0004803">
    <property type="term" value="F:transposase activity"/>
    <property type="evidence" value="ECO:0007669"/>
    <property type="project" value="InterPro"/>
</dbReference>
<dbReference type="PANTHER" id="PTHR33055">
    <property type="entry name" value="TRANSPOSASE FOR INSERTION SEQUENCE ELEMENT IS1111A"/>
    <property type="match status" value="1"/>
</dbReference>
<feature type="domain" description="Transposase IS116/IS110/IS902 C-terminal" evidence="1">
    <location>
        <begin position="3"/>
        <end position="58"/>
    </location>
</feature>
<organism evidence="2 3">
    <name type="scientific">Gynuella sunshinyii YC6258</name>
    <dbReference type="NCBI Taxonomy" id="1445510"/>
    <lineage>
        <taxon>Bacteria</taxon>
        <taxon>Pseudomonadati</taxon>
        <taxon>Pseudomonadota</taxon>
        <taxon>Gammaproteobacteria</taxon>
        <taxon>Oceanospirillales</taxon>
        <taxon>Saccharospirillaceae</taxon>
        <taxon>Gynuella</taxon>
    </lineage>
</organism>
<dbReference type="InterPro" id="IPR047650">
    <property type="entry name" value="Transpos_IS110"/>
</dbReference>
<dbReference type="STRING" id="1445510.YC6258_03566"/>
<keyword evidence="3" id="KW-1185">Reference proteome</keyword>
<dbReference type="GO" id="GO:0003677">
    <property type="term" value="F:DNA binding"/>
    <property type="evidence" value="ECO:0007669"/>
    <property type="project" value="InterPro"/>
</dbReference>
<dbReference type="Proteomes" id="UP000032266">
    <property type="component" value="Chromosome"/>
</dbReference>
<evidence type="ECO:0000313" key="3">
    <source>
        <dbReference type="Proteomes" id="UP000032266"/>
    </source>
</evidence>
<sequence>MVTAGSAQPFKNGRQFAAWLGLVPRQYSSGGKSKLGSITEAGDVYLQRPLIQSARTVLLLTVRCRGKQKAWIAIVAAE</sequence>
<gene>
    <name evidence="2" type="ORF">YC6258_03566</name>
</gene>
<dbReference type="EMBL" id="CP007142">
    <property type="protein sequence ID" value="AJQ95602.1"/>
    <property type="molecule type" value="Genomic_DNA"/>
</dbReference>
<accession>A0A0C5VLK8</accession>
<dbReference type="AlphaFoldDB" id="A0A0C5VLK8"/>
<name>A0A0C5VLK8_9GAMM</name>
<proteinExistence type="predicted"/>
<evidence type="ECO:0000259" key="1">
    <source>
        <dbReference type="Pfam" id="PF02371"/>
    </source>
</evidence>
<reference evidence="2 3" key="1">
    <citation type="submission" date="2014-01" db="EMBL/GenBank/DDBJ databases">
        <title>Full genme sequencing of cellulolytic bacterium Gynuella sunshinyii YC6258T gen. nov., sp. nov.</title>
        <authorList>
            <person name="Khan H."/>
            <person name="Chung E.J."/>
            <person name="Chung Y.R."/>
        </authorList>
    </citation>
    <scope>NUCLEOTIDE SEQUENCE [LARGE SCALE GENOMIC DNA]</scope>
    <source>
        <strain evidence="2 3">YC6258</strain>
    </source>
</reference>
<dbReference type="InterPro" id="IPR003346">
    <property type="entry name" value="Transposase_20"/>
</dbReference>
<dbReference type="KEGG" id="gsn:YC6258_03566"/>
<dbReference type="Pfam" id="PF02371">
    <property type="entry name" value="Transposase_20"/>
    <property type="match status" value="1"/>
</dbReference>
<protein>
    <submittedName>
        <fullName evidence="2">Transposase</fullName>
    </submittedName>
</protein>
<dbReference type="PANTHER" id="PTHR33055:SF3">
    <property type="entry name" value="PUTATIVE TRANSPOSASE FOR IS117-RELATED"/>
    <property type="match status" value="1"/>
</dbReference>
<dbReference type="HOGENOM" id="CLU_2617052_0_0_6"/>